<evidence type="ECO:0000313" key="1">
    <source>
        <dbReference type="EMBL" id="MBB4287319.1"/>
    </source>
</evidence>
<name>A0A7W6S358_9PROT</name>
<sequence length="44" mass="4830">MPLCRRLDAPLREKPSMTLRARLARELDPALRAALDEAGGDDPA</sequence>
<accession>A0A7W6S358</accession>
<dbReference type="RefSeq" id="WP_281392959.1">
    <property type="nucleotide sequence ID" value="NZ_JACIGI010000033.1"/>
</dbReference>
<dbReference type="Proteomes" id="UP000555728">
    <property type="component" value="Unassembled WGS sequence"/>
</dbReference>
<proteinExistence type="predicted"/>
<gene>
    <name evidence="1" type="ORF">GGD88_003066</name>
</gene>
<comment type="caution">
    <text evidence="1">The sequence shown here is derived from an EMBL/GenBank/DDBJ whole genome shotgun (WGS) entry which is preliminary data.</text>
</comment>
<evidence type="ECO:0000313" key="2">
    <source>
        <dbReference type="Proteomes" id="UP000555728"/>
    </source>
</evidence>
<reference evidence="1 2" key="1">
    <citation type="submission" date="2020-08" db="EMBL/GenBank/DDBJ databases">
        <title>Genome sequencing of Purple Non-Sulfur Bacteria from various extreme environments.</title>
        <authorList>
            <person name="Mayer M."/>
        </authorList>
    </citation>
    <scope>NUCLEOTIDE SEQUENCE [LARGE SCALE GENOMIC DNA]</scope>
    <source>
        <strain evidence="1 2">JA135</strain>
    </source>
</reference>
<protein>
    <submittedName>
        <fullName evidence="1">Uncharacterized protein</fullName>
    </submittedName>
</protein>
<keyword evidence="2" id="KW-1185">Reference proteome</keyword>
<dbReference type="AlphaFoldDB" id="A0A7W6S358"/>
<organism evidence="1 2">
    <name type="scientific">Roseospira goensis</name>
    <dbReference type="NCBI Taxonomy" id="391922"/>
    <lineage>
        <taxon>Bacteria</taxon>
        <taxon>Pseudomonadati</taxon>
        <taxon>Pseudomonadota</taxon>
        <taxon>Alphaproteobacteria</taxon>
        <taxon>Rhodospirillales</taxon>
        <taxon>Rhodospirillaceae</taxon>
        <taxon>Roseospira</taxon>
    </lineage>
</organism>
<dbReference type="EMBL" id="JACIGI010000033">
    <property type="protein sequence ID" value="MBB4287319.1"/>
    <property type="molecule type" value="Genomic_DNA"/>
</dbReference>